<name>A0A6L2LVW8_TANCI</name>
<sequence length="169" mass="18112">MHEATKAPKISFFDYIVVGGGTAGIPLATTLSAKYSVLLLERGGSPYGNANITNLSNFGNNFADTSPDSPSQIFTSSEGVINTRARVLGGGTCINAGFYSRGEAQFNKEARLMDENLVQESYKWTERVMVFEPVVQEWPSAVRAALLEAGVTPDNGITQDTTIVLADKA</sequence>
<keyword evidence="2" id="KW-0285">Flavoprotein</keyword>
<dbReference type="PANTHER" id="PTHR45968">
    <property type="entry name" value="OSJNBA0019K04.7 PROTEIN"/>
    <property type="match status" value="1"/>
</dbReference>
<evidence type="ECO:0000256" key="2">
    <source>
        <dbReference type="ARBA" id="ARBA00022630"/>
    </source>
</evidence>
<dbReference type="EMBL" id="BKCJ010005141">
    <property type="protein sequence ID" value="GEU65117.1"/>
    <property type="molecule type" value="Genomic_DNA"/>
</dbReference>
<evidence type="ECO:0000256" key="3">
    <source>
        <dbReference type="ARBA" id="ARBA00022827"/>
    </source>
</evidence>
<dbReference type="PANTHER" id="PTHR45968:SF3">
    <property type="entry name" value="OS04G0573100 PROTEIN"/>
    <property type="match status" value="1"/>
</dbReference>
<evidence type="ECO:0000256" key="1">
    <source>
        <dbReference type="ARBA" id="ARBA00001974"/>
    </source>
</evidence>
<dbReference type="Gene3D" id="3.50.50.60">
    <property type="entry name" value="FAD/NAD(P)-binding domain"/>
    <property type="match status" value="1"/>
</dbReference>
<evidence type="ECO:0000313" key="4">
    <source>
        <dbReference type="EMBL" id="GEU65117.1"/>
    </source>
</evidence>
<reference evidence="4" key="1">
    <citation type="journal article" date="2019" name="Sci. Rep.">
        <title>Draft genome of Tanacetum cinerariifolium, the natural source of mosquito coil.</title>
        <authorList>
            <person name="Yamashiro T."/>
            <person name="Shiraishi A."/>
            <person name="Satake H."/>
            <person name="Nakayama K."/>
        </authorList>
    </citation>
    <scope>NUCLEOTIDE SEQUENCE</scope>
</reference>
<dbReference type="AlphaFoldDB" id="A0A6L2LVW8"/>
<dbReference type="Gene3D" id="3.30.410.40">
    <property type="match status" value="1"/>
</dbReference>
<protein>
    <submittedName>
        <fullName evidence="4">Oxygen-dependent choline dehydrogenase, FAD/NAD(P)-binding domain protein</fullName>
    </submittedName>
</protein>
<proteinExistence type="predicted"/>
<organism evidence="4">
    <name type="scientific">Tanacetum cinerariifolium</name>
    <name type="common">Dalmatian daisy</name>
    <name type="synonym">Chrysanthemum cinerariifolium</name>
    <dbReference type="NCBI Taxonomy" id="118510"/>
    <lineage>
        <taxon>Eukaryota</taxon>
        <taxon>Viridiplantae</taxon>
        <taxon>Streptophyta</taxon>
        <taxon>Embryophyta</taxon>
        <taxon>Tracheophyta</taxon>
        <taxon>Spermatophyta</taxon>
        <taxon>Magnoliopsida</taxon>
        <taxon>eudicotyledons</taxon>
        <taxon>Gunneridae</taxon>
        <taxon>Pentapetalae</taxon>
        <taxon>asterids</taxon>
        <taxon>campanulids</taxon>
        <taxon>Asterales</taxon>
        <taxon>Asteraceae</taxon>
        <taxon>Asteroideae</taxon>
        <taxon>Anthemideae</taxon>
        <taxon>Anthemidinae</taxon>
        <taxon>Tanacetum</taxon>
    </lineage>
</organism>
<dbReference type="InterPro" id="IPR051871">
    <property type="entry name" value="GMC_Oxidoreductase-Related"/>
</dbReference>
<comment type="caution">
    <text evidence="4">The sequence shown here is derived from an EMBL/GenBank/DDBJ whole genome shotgun (WGS) entry which is preliminary data.</text>
</comment>
<dbReference type="SUPFAM" id="SSF51905">
    <property type="entry name" value="FAD/NAD(P)-binding domain"/>
    <property type="match status" value="1"/>
</dbReference>
<comment type="cofactor">
    <cofactor evidence="1">
        <name>FAD</name>
        <dbReference type="ChEBI" id="CHEBI:57692"/>
    </cofactor>
</comment>
<keyword evidence="3" id="KW-0274">FAD</keyword>
<dbReference type="InterPro" id="IPR036188">
    <property type="entry name" value="FAD/NAD-bd_sf"/>
</dbReference>
<gene>
    <name evidence="4" type="ORF">Tci_037095</name>
</gene>
<accession>A0A6L2LVW8</accession>